<evidence type="ECO:0000313" key="3">
    <source>
        <dbReference type="EMBL" id="QII46285.1"/>
    </source>
</evidence>
<dbReference type="Proteomes" id="UP000502928">
    <property type="component" value="Chromosome"/>
</dbReference>
<protein>
    <submittedName>
        <fullName evidence="3">Response regulator transcription factor</fullName>
    </submittedName>
</protein>
<dbReference type="PANTHER" id="PTHR45566:SF1">
    <property type="entry name" value="HTH-TYPE TRANSCRIPTIONAL REGULATOR YHJB-RELATED"/>
    <property type="match status" value="1"/>
</dbReference>
<feature type="modified residue" description="4-aspartylphosphate" evidence="1">
    <location>
        <position position="62"/>
    </location>
</feature>
<dbReference type="PANTHER" id="PTHR45566">
    <property type="entry name" value="HTH-TYPE TRANSCRIPTIONAL REGULATOR YHJB-RELATED"/>
    <property type="match status" value="1"/>
</dbReference>
<dbReference type="SUPFAM" id="SSF52172">
    <property type="entry name" value="CheY-like"/>
    <property type="match status" value="1"/>
</dbReference>
<keyword evidence="4" id="KW-1185">Reference proteome</keyword>
<dbReference type="SMART" id="SM00448">
    <property type="entry name" value="REC"/>
    <property type="match status" value="1"/>
</dbReference>
<dbReference type="InterPro" id="IPR011006">
    <property type="entry name" value="CheY-like_superfamily"/>
</dbReference>
<dbReference type="GO" id="GO:0000160">
    <property type="term" value="P:phosphorelay signal transduction system"/>
    <property type="evidence" value="ECO:0007669"/>
    <property type="project" value="InterPro"/>
</dbReference>
<dbReference type="RefSeq" id="WP_166249661.1">
    <property type="nucleotide sequence ID" value="NZ_CP049616.1"/>
</dbReference>
<dbReference type="PROSITE" id="PS50110">
    <property type="entry name" value="RESPONSE_REGULATORY"/>
    <property type="match status" value="1"/>
</dbReference>
<gene>
    <name evidence="3" type="ORF">GVT53_16885</name>
</gene>
<dbReference type="InterPro" id="IPR051015">
    <property type="entry name" value="EvgA-like"/>
</dbReference>
<organism evidence="3 4">
    <name type="scientific">Flagellimonas oceani</name>
    <dbReference type="NCBI Taxonomy" id="2698672"/>
    <lineage>
        <taxon>Bacteria</taxon>
        <taxon>Pseudomonadati</taxon>
        <taxon>Bacteroidota</taxon>
        <taxon>Flavobacteriia</taxon>
        <taxon>Flavobacteriales</taxon>
        <taxon>Flavobacteriaceae</taxon>
        <taxon>Flagellimonas</taxon>
    </lineage>
</organism>
<dbReference type="KEGG" id="mut:GVT53_16885"/>
<evidence type="ECO:0000259" key="2">
    <source>
        <dbReference type="PROSITE" id="PS50110"/>
    </source>
</evidence>
<proteinExistence type="predicted"/>
<dbReference type="AlphaFoldDB" id="A0A6G7J624"/>
<dbReference type="EMBL" id="CP049616">
    <property type="protein sequence ID" value="QII46285.1"/>
    <property type="molecule type" value="Genomic_DNA"/>
</dbReference>
<evidence type="ECO:0000313" key="4">
    <source>
        <dbReference type="Proteomes" id="UP000502928"/>
    </source>
</evidence>
<dbReference type="Pfam" id="PF00072">
    <property type="entry name" value="Response_reg"/>
    <property type="match status" value="1"/>
</dbReference>
<feature type="domain" description="Response regulatory" evidence="2">
    <location>
        <begin position="6"/>
        <end position="134"/>
    </location>
</feature>
<dbReference type="Gene3D" id="3.40.50.2300">
    <property type="match status" value="1"/>
</dbReference>
<dbReference type="InterPro" id="IPR001789">
    <property type="entry name" value="Sig_transdc_resp-reg_receiver"/>
</dbReference>
<keyword evidence="1" id="KW-0597">Phosphoprotein</keyword>
<sequence>MRQELRILMVDDHPMTVRGYQMILEQTMAEKISIIDTAFNCDAAYDKITSSKSKPYHLVFLDINLPPAKNHRILDGEDLGILLRKDFPDTKIIILTMLSDNYRINSILKSINPNGFSIKSKLTPKTLQDSVATVLMGNCYYCEVVNNLVRKQVSNQITLDSFDRKILYHLSLGEKMKNLPHFVPLSLPTIERRKRRLKQLFDVKEGDKSLIKKAKEKGFI</sequence>
<name>A0A6G7J624_9FLAO</name>
<reference evidence="3 4" key="1">
    <citation type="submission" date="2020-02" db="EMBL/GenBank/DDBJ databases">
        <title>Complete genome of Muricauda sp. 501str8.</title>
        <authorList>
            <person name="Dong B."/>
            <person name="Zhu S."/>
            <person name="Yang J."/>
            <person name="Chen J."/>
        </authorList>
    </citation>
    <scope>NUCLEOTIDE SEQUENCE [LARGE SCALE GENOMIC DNA]</scope>
    <source>
        <strain evidence="3 4">501str8</strain>
    </source>
</reference>
<accession>A0A6G7J624</accession>
<evidence type="ECO:0000256" key="1">
    <source>
        <dbReference type="PROSITE-ProRule" id="PRU00169"/>
    </source>
</evidence>